<evidence type="ECO:0000256" key="1">
    <source>
        <dbReference type="ARBA" id="ARBA00004116"/>
    </source>
</evidence>
<proteinExistence type="predicted"/>
<dbReference type="Gene3D" id="1.20.5.110">
    <property type="match status" value="1"/>
</dbReference>
<evidence type="ECO:0008006" key="10">
    <source>
        <dbReference type="Google" id="ProtNLM"/>
    </source>
</evidence>
<protein>
    <recommendedName>
        <fullName evidence="10">Syntaxin</fullName>
    </recommendedName>
</protein>
<dbReference type="GO" id="GO:0000329">
    <property type="term" value="C:fungal-type vacuole membrane"/>
    <property type="evidence" value="ECO:0007669"/>
    <property type="project" value="UniProtKB-ARBA"/>
</dbReference>
<evidence type="ECO:0000256" key="5">
    <source>
        <dbReference type="SAM" id="Coils"/>
    </source>
</evidence>
<evidence type="ECO:0000256" key="3">
    <source>
        <dbReference type="ARBA" id="ARBA00023054"/>
    </source>
</evidence>
<dbReference type="GO" id="GO:0016192">
    <property type="term" value="P:vesicle-mediated transport"/>
    <property type="evidence" value="ECO:0007669"/>
    <property type="project" value="UniProtKB-ARBA"/>
</dbReference>
<dbReference type="InterPro" id="IPR036871">
    <property type="entry name" value="PX_dom_sf"/>
</dbReference>
<dbReference type="SMART" id="SM00312">
    <property type="entry name" value="PX"/>
    <property type="match status" value="1"/>
</dbReference>
<name>A0AAV5A7E5_9AGAM</name>
<dbReference type="Proteomes" id="UP001050691">
    <property type="component" value="Unassembled WGS sequence"/>
</dbReference>
<dbReference type="AlphaFoldDB" id="A0AAV5A7E5"/>
<comment type="subcellular location">
    <subcellularLocation>
        <location evidence="1">Vacuole</location>
    </subcellularLocation>
</comment>
<dbReference type="Pfam" id="PF00787">
    <property type="entry name" value="PX"/>
    <property type="match status" value="1"/>
</dbReference>
<dbReference type="GO" id="GO:0097576">
    <property type="term" value="P:vacuole fusion"/>
    <property type="evidence" value="ECO:0007669"/>
    <property type="project" value="UniProtKB-ARBA"/>
</dbReference>
<evidence type="ECO:0000259" key="6">
    <source>
        <dbReference type="PROSITE" id="PS50192"/>
    </source>
</evidence>
<comment type="function">
    <text evidence="4">Essential for proper morphogenesis of the vacuole. May exist as structural reinforcement on the surface of the vacuolar membrane and be required for maintenance against rupture by osmotic pressure.</text>
</comment>
<dbReference type="PANTHER" id="PTHR22775">
    <property type="entry name" value="SORTING NEXIN"/>
    <property type="match status" value="1"/>
</dbReference>
<dbReference type="PANTHER" id="PTHR22775:SF3">
    <property type="entry name" value="SORTING NEXIN-13"/>
    <property type="match status" value="1"/>
</dbReference>
<dbReference type="SMART" id="SM00397">
    <property type="entry name" value="t_SNARE"/>
    <property type="match status" value="1"/>
</dbReference>
<evidence type="ECO:0000256" key="4">
    <source>
        <dbReference type="ARBA" id="ARBA00054927"/>
    </source>
</evidence>
<accession>A0AAV5A7E5</accession>
<dbReference type="GO" id="GO:0007034">
    <property type="term" value="P:vacuolar transport"/>
    <property type="evidence" value="ECO:0007669"/>
    <property type="project" value="UniProtKB-ARBA"/>
</dbReference>
<dbReference type="SUPFAM" id="SSF58038">
    <property type="entry name" value="SNARE fusion complex"/>
    <property type="match status" value="1"/>
</dbReference>
<organism evidence="8 9">
    <name type="scientific">Clathrus columnatus</name>
    <dbReference type="NCBI Taxonomy" id="1419009"/>
    <lineage>
        <taxon>Eukaryota</taxon>
        <taxon>Fungi</taxon>
        <taxon>Dikarya</taxon>
        <taxon>Basidiomycota</taxon>
        <taxon>Agaricomycotina</taxon>
        <taxon>Agaricomycetes</taxon>
        <taxon>Phallomycetidae</taxon>
        <taxon>Phallales</taxon>
        <taxon>Clathraceae</taxon>
        <taxon>Clathrus</taxon>
    </lineage>
</organism>
<evidence type="ECO:0000259" key="7">
    <source>
        <dbReference type="PROSITE" id="PS50195"/>
    </source>
</evidence>
<dbReference type="InterPro" id="IPR000727">
    <property type="entry name" value="T_SNARE_dom"/>
</dbReference>
<dbReference type="EMBL" id="BPWL01000004">
    <property type="protein sequence ID" value="GJJ09432.1"/>
    <property type="molecule type" value="Genomic_DNA"/>
</dbReference>
<reference evidence="8" key="1">
    <citation type="submission" date="2021-10" db="EMBL/GenBank/DDBJ databases">
        <title>De novo Genome Assembly of Clathrus columnatus (Basidiomycota, Fungi) Using Illumina and Nanopore Sequence Data.</title>
        <authorList>
            <person name="Ogiso-Tanaka E."/>
            <person name="Itagaki H."/>
            <person name="Hosoya T."/>
            <person name="Hosaka K."/>
        </authorList>
    </citation>
    <scope>NUCLEOTIDE SEQUENCE</scope>
    <source>
        <strain evidence="8">MO-923</strain>
    </source>
</reference>
<evidence type="ECO:0000256" key="2">
    <source>
        <dbReference type="ARBA" id="ARBA00022554"/>
    </source>
</evidence>
<dbReference type="PROSITE" id="PS50192">
    <property type="entry name" value="T_SNARE"/>
    <property type="match status" value="1"/>
</dbReference>
<feature type="coiled-coil region" evidence="5">
    <location>
        <begin position="205"/>
        <end position="232"/>
    </location>
</feature>
<feature type="domain" description="PX" evidence="7">
    <location>
        <begin position="2"/>
        <end position="117"/>
    </location>
</feature>
<gene>
    <name evidence="8" type="ORF">Clacol_003654</name>
</gene>
<evidence type="ECO:0000313" key="8">
    <source>
        <dbReference type="EMBL" id="GJJ09432.1"/>
    </source>
</evidence>
<dbReference type="FunFam" id="1.20.5.110:FF:000058">
    <property type="entry name" value="VAM7p Vacuolar SNARE protein"/>
    <property type="match status" value="1"/>
</dbReference>
<dbReference type="InterPro" id="IPR001683">
    <property type="entry name" value="PX_dom"/>
</dbReference>
<keyword evidence="2" id="KW-0926">Vacuole</keyword>
<dbReference type="PROSITE" id="PS50195">
    <property type="entry name" value="PX"/>
    <property type="match status" value="1"/>
</dbReference>
<evidence type="ECO:0000313" key="9">
    <source>
        <dbReference type="Proteomes" id="UP001050691"/>
    </source>
</evidence>
<comment type="caution">
    <text evidence="8">The sequence shown here is derived from an EMBL/GenBank/DDBJ whole genome shotgun (WGS) entry which is preliminary data.</text>
</comment>
<dbReference type="CDD" id="cd15858">
    <property type="entry name" value="SNARE_VAM7"/>
    <property type="match status" value="1"/>
</dbReference>
<keyword evidence="3 5" id="KW-0175">Coiled coil</keyword>
<dbReference type="Gene3D" id="3.30.1520.10">
    <property type="entry name" value="Phox-like domain"/>
    <property type="match status" value="1"/>
</dbReference>
<keyword evidence="9" id="KW-1185">Reference proteome</keyword>
<sequence>MTAIHAVRVIGYEQRSKPKTHVVYHIQVQTSVRSWQLWRRYSEFVELHNELRTMTSSEPPVSLPPKHPLSFSRQNPIIIEERQSGLERYLREIVASKDSRWRETRVFNEFLEVPFTSHASVDRPSSQQFTLSSWLDEHSSLQALVRDVMADITKRNSLVDMGDVPASQASNVSAKRKLVILLDKLGILAKGLEELSNQGLAPGELQRRNDMIARLQDDCERLQKMVSAIRSTRQVGVIGQTPSSQADREALLSSSQSKPYTMNVSRVFGAKQAPEETEQTRPLDNHGLLGLQKLQMEQQDDQVARLTTILRRQKQLGTAISQEIEEQNELLDDLTRSVDVTAQKLSTAGKDLRRVG</sequence>
<dbReference type="SUPFAM" id="SSF64268">
    <property type="entry name" value="PX domain"/>
    <property type="match status" value="1"/>
</dbReference>
<dbReference type="CDD" id="cd06897">
    <property type="entry name" value="PX_SNARE"/>
    <property type="match status" value="1"/>
</dbReference>
<feature type="domain" description="T-SNARE coiled-coil homology" evidence="6">
    <location>
        <begin position="293"/>
        <end position="355"/>
    </location>
</feature>
<dbReference type="GO" id="GO:0035091">
    <property type="term" value="F:phosphatidylinositol binding"/>
    <property type="evidence" value="ECO:0007669"/>
    <property type="project" value="InterPro"/>
</dbReference>